<dbReference type="Proteomes" id="UP000663880">
    <property type="component" value="Unassembled WGS sequence"/>
</dbReference>
<organism evidence="3 4">
    <name type="scientific">Pieris macdunnoughi</name>
    <dbReference type="NCBI Taxonomy" id="345717"/>
    <lineage>
        <taxon>Eukaryota</taxon>
        <taxon>Metazoa</taxon>
        <taxon>Ecdysozoa</taxon>
        <taxon>Arthropoda</taxon>
        <taxon>Hexapoda</taxon>
        <taxon>Insecta</taxon>
        <taxon>Pterygota</taxon>
        <taxon>Neoptera</taxon>
        <taxon>Endopterygota</taxon>
        <taxon>Lepidoptera</taxon>
        <taxon>Glossata</taxon>
        <taxon>Ditrysia</taxon>
        <taxon>Papilionoidea</taxon>
        <taxon>Pieridae</taxon>
        <taxon>Pierinae</taxon>
        <taxon>Pieris</taxon>
    </lineage>
</organism>
<dbReference type="OrthoDB" id="6930637at2759"/>
<keyword evidence="2" id="KW-1133">Transmembrane helix</keyword>
<feature type="transmembrane region" description="Helical" evidence="2">
    <location>
        <begin position="364"/>
        <end position="386"/>
    </location>
</feature>
<proteinExistence type="predicted"/>
<evidence type="ECO:0000313" key="4">
    <source>
        <dbReference type="Proteomes" id="UP000663880"/>
    </source>
</evidence>
<keyword evidence="2" id="KW-0812">Transmembrane</keyword>
<evidence type="ECO:0000256" key="1">
    <source>
        <dbReference type="SAM" id="MobiDB-lite"/>
    </source>
</evidence>
<name>A0A821XTL7_9NEOP</name>
<feature type="compositionally biased region" description="Basic and acidic residues" evidence="1">
    <location>
        <begin position="333"/>
        <end position="349"/>
    </location>
</feature>
<evidence type="ECO:0000256" key="2">
    <source>
        <dbReference type="SAM" id="Phobius"/>
    </source>
</evidence>
<comment type="caution">
    <text evidence="3">The sequence shown here is derived from an EMBL/GenBank/DDBJ whole genome shotgun (WGS) entry which is preliminary data.</text>
</comment>
<dbReference type="AlphaFoldDB" id="A0A821XTL7"/>
<dbReference type="EMBL" id="CAJOBZ010000070">
    <property type="protein sequence ID" value="CAF4947849.1"/>
    <property type="molecule type" value="Genomic_DNA"/>
</dbReference>
<sequence length="438" mass="50415">MFAVFRTLKEHWKKKVHEWRISNLEAPILKKKDFPELLKEVIDTTLNATIFENGFRKCGLFPWHPEIVTVPLNNEDLHNQVTNVEGRRRFLEEGLRFLNQSIPQSKLIIFCNGDKNELDEKDISLFELWQSTKSEIENGLPNSSVVIPEPTAENSEDTNLLFNIIPLASGGNNEWQNQSTAHNNRPSKNNSPTIFEPYFENNMNLCQAGPSSAPADFPSPFAPDALTLASGAICQAGPSSAPAVFPSPFAPDALPLASGVISECNNETIETSVSAEIPSPFKRHFYYKKNKEEPDRKRCTKERMPSIVSGHLCQEYFKKKLAKKEELEKLKMERAAKRQKKREENEKTKKGNIQKRKKTLKRGCLILTIVLIQTWMVFLLTVKLLLFRQCRNVGDMWPEKVDQLDYEWEYVLFHIDEPLKMSQTRNVYSVPELEYLWN</sequence>
<protein>
    <submittedName>
        <fullName evidence="3">Uncharacterized protein</fullName>
    </submittedName>
</protein>
<reference evidence="3" key="1">
    <citation type="submission" date="2021-02" db="EMBL/GenBank/DDBJ databases">
        <authorList>
            <person name="Steward A R."/>
        </authorList>
    </citation>
    <scope>NUCLEOTIDE SEQUENCE</scope>
</reference>
<keyword evidence="4" id="KW-1185">Reference proteome</keyword>
<feature type="region of interest" description="Disordered" evidence="1">
    <location>
        <begin position="333"/>
        <end position="355"/>
    </location>
</feature>
<evidence type="ECO:0000313" key="3">
    <source>
        <dbReference type="EMBL" id="CAF4947849.1"/>
    </source>
</evidence>
<keyword evidence="2" id="KW-0472">Membrane</keyword>
<accession>A0A821XTL7</accession>
<gene>
    <name evidence="3" type="ORF">PMACD_LOCUS15370</name>
</gene>